<dbReference type="Proteomes" id="UP001176961">
    <property type="component" value="Unassembled WGS sequence"/>
</dbReference>
<keyword evidence="6" id="KW-1185">Reference proteome</keyword>
<evidence type="ECO:0000256" key="2">
    <source>
        <dbReference type="SAM" id="MobiDB-lite"/>
    </source>
</evidence>
<evidence type="ECO:0000313" key="5">
    <source>
        <dbReference type="EMBL" id="CAJ0610621.1"/>
    </source>
</evidence>
<dbReference type="InterPro" id="IPR055346">
    <property type="entry name" value="Fe-S_cluster_assembly_SufBD"/>
</dbReference>
<evidence type="ECO:0000259" key="4">
    <source>
        <dbReference type="Pfam" id="PF19295"/>
    </source>
</evidence>
<dbReference type="InterPro" id="IPR045595">
    <property type="entry name" value="SufBD_N"/>
</dbReference>
<dbReference type="NCBIfam" id="TIGR01980">
    <property type="entry name" value="sufB"/>
    <property type="match status" value="1"/>
</dbReference>
<evidence type="ECO:0000259" key="3">
    <source>
        <dbReference type="Pfam" id="PF01458"/>
    </source>
</evidence>
<feature type="region of interest" description="Disordered" evidence="2">
    <location>
        <begin position="46"/>
        <end position="69"/>
    </location>
</feature>
<dbReference type="InterPro" id="IPR037284">
    <property type="entry name" value="SUF_FeS_clus_asmbl_SufBD_sf"/>
</dbReference>
<dbReference type="GO" id="GO:0016226">
    <property type="term" value="P:iron-sulfur cluster assembly"/>
    <property type="evidence" value="ECO:0007669"/>
    <property type="project" value="InterPro"/>
</dbReference>
<dbReference type="PANTHER" id="PTHR30508">
    <property type="entry name" value="FES CLUSTER ASSEMBLY PROTEIN SUF"/>
    <property type="match status" value="1"/>
</dbReference>
<evidence type="ECO:0000313" key="6">
    <source>
        <dbReference type="Proteomes" id="UP001176961"/>
    </source>
</evidence>
<dbReference type="AlphaFoldDB" id="A0AA36HH19"/>
<proteinExistence type="inferred from homology"/>
<dbReference type="PANTHER" id="PTHR30508:SF1">
    <property type="entry name" value="UPF0051 PROTEIN ABCI8, CHLOROPLASTIC-RELATED"/>
    <property type="match status" value="1"/>
</dbReference>
<dbReference type="SUPFAM" id="SSF101960">
    <property type="entry name" value="Stabilizer of iron transporter SufD"/>
    <property type="match status" value="1"/>
</dbReference>
<organism evidence="5 6">
    <name type="scientific">Cylicocyclus nassatus</name>
    <name type="common">Nematode worm</name>
    <dbReference type="NCBI Taxonomy" id="53992"/>
    <lineage>
        <taxon>Eukaryota</taxon>
        <taxon>Metazoa</taxon>
        <taxon>Ecdysozoa</taxon>
        <taxon>Nematoda</taxon>
        <taxon>Chromadorea</taxon>
        <taxon>Rhabditida</taxon>
        <taxon>Rhabditina</taxon>
        <taxon>Rhabditomorpha</taxon>
        <taxon>Strongyloidea</taxon>
        <taxon>Strongylidae</taxon>
        <taxon>Cylicocyclus</taxon>
    </lineage>
</organism>
<feature type="domain" description="SUF system FeS cluster assembly SufBD core" evidence="3">
    <location>
        <begin position="195"/>
        <end position="400"/>
    </location>
</feature>
<comment type="caution">
    <text evidence="5">The sequence shown here is derived from an EMBL/GenBank/DDBJ whole genome shotgun (WGS) entry which is preliminary data.</text>
</comment>
<dbReference type="InterPro" id="IPR010231">
    <property type="entry name" value="SUF_FeS_clus_asmbl_SufB"/>
</dbReference>
<dbReference type="Pfam" id="PF01458">
    <property type="entry name" value="SUFBD_core"/>
    <property type="match status" value="1"/>
</dbReference>
<comment type="similarity">
    <text evidence="1">Belongs to the iron-sulfur cluster assembly SufBD family.</text>
</comment>
<dbReference type="EMBL" id="CATQJL010000340">
    <property type="protein sequence ID" value="CAJ0610621.1"/>
    <property type="molecule type" value="Genomic_DNA"/>
</dbReference>
<accession>A0AA36HH19</accession>
<protein>
    <submittedName>
        <fullName evidence="5">Uncharacterized protein</fullName>
    </submittedName>
</protein>
<reference evidence="5" key="1">
    <citation type="submission" date="2023-07" db="EMBL/GenBank/DDBJ databases">
        <authorList>
            <consortium name="CYATHOMIX"/>
        </authorList>
    </citation>
    <scope>NUCLEOTIDE SEQUENCE</scope>
    <source>
        <strain evidence="5">N/A</strain>
    </source>
</reference>
<sequence>MATETIENVAHDDTPNREIHEQLGRKYSAGFITEIESDSLPRAWTRTPSVPCRPKKEEPERSAYYSAPKGPKYASLDDVPKELLDTYDKLGVPLHERAKLAGVAVDAVFDSVSVGTTFRKELAEKGIIFCSMSEAIKEHPELVRQYLGTVVPVGDNYFAALNSAVFSDGSFVFIPKGVRCPMELSTYFRINAGHTGQFERTLIVCEDKAYLHAAVVELVALEDAEIKYSTVQNWYPGDENGVGGIYNFVTKRAECRGARSKVTWTQVETGSAITWKYPSCVLLGDDSVGEFHSVALTHHRQQADTGTKMIHVGKRTKSKIVSKGISAGRGQNTYRGLVKVDPQRRWRAQLHQCDSLLIGKQCGAHTFPYIEVKNPGATVEHEATTSKISDDQLFYCRARGHQPGRRGCR</sequence>
<name>A0AA36HH19_CYLNA</name>
<dbReference type="InterPro" id="IPR000825">
    <property type="entry name" value="SUF_FeS_clus_asmbl_SufBD_core"/>
</dbReference>
<dbReference type="Pfam" id="PF19295">
    <property type="entry name" value="SufBD_N"/>
    <property type="match status" value="1"/>
</dbReference>
<feature type="domain" description="SUF system FeS cluster assembly SufBD N-terminal" evidence="4">
    <location>
        <begin position="120"/>
        <end position="180"/>
    </location>
</feature>
<evidence type="ECO:0000256" key="1">
    <source>
        <dbReference type="ARBA" id="ARBA00043967"/>
    </source>
</evidence>
<gene>
    <name evidence="5" type="ORF">CYNAS_LOCUS22604</name>
</gene>